<dbReference type="RefSeq" id="XP_033530846.1">
    <property type="nucleotide sequence ID" value="XM_033674045.1"/>
</dbReference>
<protein>
    <submittedName>
        <fullName evidence="1 3">Uncharacterized protein</fullName>
    </submittedName>
</protein>
<proteinExistence type="predicted"/>
<dbReference type="GeneID" id="54414615"/>
<reference evidence="3" key="3">
    <citation type="submission" date="2025-04" db="UniProtKB">
        <authorList>
            <consortium name="RefSeq"/>
        </authorList>
    </citation>
    <scope>IDENTIFICATION</scope>
    <source>
        <strain evidence="3">CBS 781.70</strain>
    </source>
</reference>
<keyword evidence="2" id="KW-1185">Reference proteome</keyword>
<reference evidence="1 3" key="1">
    <citation type="submission" date="2020-01" db="EMBL/GenBank/DDBJ databases">
        <authorList>
            <consortium name="DOE Joint Genome Institute"/>
            <person name="Haridas S."/>
            <person name="Albert R."/>
            <person name="Binder M."/>
            <person name="Bloem J."/>
            <person name="Labutti K."/>
            <person name="Salamov A."/>
            <person name="Andreopoulos B."/>
            <person name="Baker S.E."/>
            <person name="Barry K."/>
            <person name="Bills G."/>
            <person name="Bluhm B.H."/>
            <person name="Cannon C."/>
            <person name="Castanera R."/>
            <person name="Culley D.E."/>
            <person name="Daum C."/>
            <person name="Ezra D."/>
            <person name="Gonzalez J.B."/>
            <person name="Henrissat B."/>
            <person name="Kuo A."/>
            <person name="Liang C."/>
            <person name="Lipzen A."/>
            <person name="Lutzoni F."/>
            <person name="Magnuson J."/>
            <person name="Mondo S."/>
            <person name="Nolan M."/>
            <person name="Ohm R."/>
            <person name="Pangilinan J."/>
            <person name="Park H.-J."/>
            <person name="Ramirez L."/>
            <person name="Alfaro M."/>
            <person name="Sun H."/>
            <person name="Tritt A."/>
            <person name="Yoshinaga Y."/>
            <person name="Zwiers L.-H."/>
            <person name="Turgeon B.G."/>
            <person name="Goodwin S.B."/>
            <person name="Spatafora J.W."/>
            <person name="Crous P.W."/>
            <person name="Grigoriev I.V."/>
        </authorList>
    </citation>
    <scope>NUCLEOTIDE SEQUENCE</scope>
    <source>
        <strain evidence="1 3">CBS 781.70</strain>
    </source>
</reference>
<name>A0A6G1FTK6_9PEZI</name>
<accession>A0A6G1FTK6</accession>
<organism evidence="1">
    <name type="scientific">Eremomyces bilateralis CBS 781.70</name>
    <dbReference type="NCBI Taxonomy" id="1392243"/>
    <lineage>
        <taxon>Eukaryota</taxon>
        <taxon>Fungi</taxon>
        <taxon>Dikarya</taxon>
        <taxon>Ascomycota</taxon>
        <taxon>Pezizomycotina</taxon>
        <taxon>Dothideomycetes</taxon>
        <taxon>Dothideomycetes incertae sedis</taxon>
        <taxon>Eremomycetales</taxon>
        <taxon>Eremomycetaceae</taxon>
        <taxon>Eremomyces</taxon>
    </lineage>
</organism>
<dbReference type="EMBL" id="ML975174">
    <property type="protein sequence ID" value="KAF1809215.1"/>
    <property type="molecule type" value="Genomic_DNA"/>
</dbReference>
<evidence type="ECO:0000313" key="2">
    <source>
        <dbReference type="Proteomes" id="UP000504638"/>
    </source>
</evidence>
<evidence type="ECO:0000313" key="3">
    <source>
        <dbReference type="RefSeq" id="XP_033530846.1"/>
    </source>
</evidence>
<dbReference type="Proteomes" id="UP000504638">
    <property type="component" value="Unplaced"/>
</dbReference>
<sequence>MVFMGGKRRYLYWSTSMTLATVSERFDDHKSSLGHIEYFQIFARAIISINLFHLLFHFLSKLLFAHSLERKRSRLGPHSATCTLHVYQTLSEEKWSQNPYASISLNGSVTFLRPLFGINLIPNAVLGHVGIWVDLHLPCANFSAHPASGFVNENGCLP</sequence>
<gene>
    <name evidence="1 3" type="ORF">P152DRAFT_165986</name>
</gene>
<dbReference type="AlphaFoldDB" id="A0A6G1FTK6"/>
<reference evidence="3" key="2">
    <citation type="submission" date="2020-04" db="EMBL/GenBank/DDBJ databases">
        <authorList>
            <consortium name="NCBI Genome Project"/>
        </authorList>
    </citation>
    <scope>NUCLEOTIDE SEQUENCE</scope>
    <source>
        <strain evidence="3">CBS 781.70</strain>
    </source>
</reference>
<evidence type="ECO:0000313" key="1">
    <source>
        <dbReference type="EMBL" id="KAF1809215.1"/>
    </source>
</evidence>